<dbReference type="RefSeq" id="WP_203178832.1">
    <property type="nucleotide sequence ID" value="NZ_JAEVHM010000296.1"/>
</dbReference>
<keyword evidence="1" id="KW-0472">Membrane</keyword>
<reference evidence="2 3" key="1">
    <citation type="submission" date="2021-01" db="EMBL/GenBank/DDBJ databases">
        <title>Draft genome sequence of Micromonospora sp. strain STR1_7.</title>
        <authorList>
            <person name="Karlyshev A."/>
            <person name="Jawad R."/>
        </authorList>
    </citation>
    <scope>NUCLEOTIDE SEQUENCE [LARGE SCALE GENOMIC DNA]</scope>
    <source>
        <strain evidence="2 3">STR1-7</strain>
    </source>
</reference>
<feature type="transmembrane region" description="Helical" evidence="1">
    <location>
        <begin position="12"/>
        <end position="28"/>
    </location>
</feature>
<keyword evidence="1" id="KW-0812">Transmembrane</keyword>
<organism evidence="2 3">
    <name type="scientific">Micromonospora parastrephiae</name>
    <dbReference type="NCBI Taxonomy" id="2806101"/>
    <lineage>
        <taxon>Bacteria</taxon>
        <taxon>Bacillati</taxon>
        <taxon>Actinomycetota</taxon>
        <taxon>Actinomycetes</taxon>
        <taxon>Micromonosporales</taxon>
        <taxon>Micromonosporaceae</taxon>
        <taxon>Micromonospora</taxon>
    </lineage>
</organism>
<evidence type="ECO:0000256" key="1">
    <source>
        <dbReference type="SAM" id="Phobius"/>
    </source>
</evidence>
<keyword evidence="3" id="KW-1185">Reference proteome</keyword>
<gene>
    <name evidence="2" type="ORF">JNW91_29715</name>
</gene>
<accession>A0ABS1Y2G1</accession>
<proteinExistence type="predicted"/>
<comment type="caution">
    <text evidence="2">The sequence shown here is derived from an EMBL/GenBank/DDBJ whole genome shotgun (WGS) entry which is preliminary data.</text>
</comment>
<dbReference type="EMBL" id="JAEVHM010000296">
    <property type="protein sequence ID" value="MBM0235584.1"/>
    <property type="molecule type" value="Genomic_DNA"/>
</dbReference>
<evidence type="ECO:0000313" key="3">
    <source>
        <dbReference type="Proteomes" id="UP000601027"/>
    </source>
</evidence>
<name>A0ABS1Y2G1_9ACTN</name>
<keyword evidence="1" id="KW-1133">Transmembrane helix</keyword>
<sequence length="216" mass="22275">MDTADDRLRSAVLVGVTLAALAVGGWWWRAAAPAPMAGPADPSVGTPTAGPTVSTALERLLASAAPDTRVTLRMEGERIVGGGPTGVTIDPETGMVTEIDGAAAGTFYQPDPTGGLPRFGQTTWREQRELAPGEGLIRQSGDDGSRYLLQYRCTRPGTLAVTSTGAEIAGPPRIDCDGATASAEVRPGGGPFRVSLSAVGDQRIDVEAQLVALPPR</sequence>
<protein>
    <recommendedName>
        <fullName evidence="4">Serine/threonine protein kinase</fullName>
    </recommendedName>
</protein>
<evidence type="ECO:0008006" key="4">
    <source>
        <dbReference type="Google" id="ProtNLM"/>
    </source>
</evidence>
<evidence type="ECO:0000313" key="2">
    <source>
        <dbReference type="EMBL" id="MBM0235584.1"/>
    </source>
</evidence>
<dbReference type="Proteomes" id="UP000601027">
    <property type="component" value="Unassembled WGS sequence"/>
</dbReference>